<dbReference type="AlphaFoldDB" id="A0A2P6MW07"/>
<gene>
    <name evidence="3" type="ORF">PROFUN_15488</name>
</gene>
<feature type="region of interest" description="Disordered" evidence="2">
    <location>
        <begin position="150"/>
        <end position="177"/>
    </location>
</feature>
<reference evidence="3 4" key="1">
    <citation type="journal article" date="2018" name="Genome Biol. Evol.">
        <title>Multiple Roots of Fruiting Body Formation in Amoebozoa.</title>
        <authorList>
            <person name="Hillmann F."/>
            <person name="Forbes G."/>
            <person name="Novohradska S."/>
            <person name="Ferling I."/>
            <person name="Riege K."/>
            <person name="Groth M."/>
            <person name="Westermann M."/>
            <person name="Marz M."/>
            <person name="Spaller T."/>
            <person name="Winckler T."/>
            <person name="Schaap P."/>
            <person name="Glockner G."/>
        </authorList>
    </citation>
    <scope>NUCLEOTIDE SEQUENCE [LARGE SCALE GENOMIC DNA]</scope>
    <source>
        <strain evidence="3 4">Jena</strain>
    </source>
</reference>
<name>A0A2P6MW07_9EUKA</name>
<evidence type="ECO:0000313" key="3">
    <source>
        <dbReference type="EMBL" id="PRP75887.1"/>
    </source>
</evidence>
<keyword evidence="1" id="KW-0175">Coiled coil</keyword>
<feature type="coiled-coil region" evidence="1">
    <location>
        <begin position="417"/>
        <end position="451"/>
    </location>
</feature>
<accession>A0A2P6MW07</accession>
<feature type="compositionally biased region" description="Polar residues" evidence="2">
    <location>
        <begin position="150"/>
        <end position="170"/>
    </location>
</feature>
<evidence type="ECO:0000256" key="1">
    <source>
        <dbReference type="SAM" id="Coils"/>
    </source>
</evidence>
<dbReference type="EMBL" id="MDYQ01000357">
    <property type="protein sequence ID" value="PRP75887.1"/>
    <property type="molecule type" value="Genomic_DNA"/>
</dbReference>
<comment type="caution">
    <text evidence="3">The sequence shown here is derived from an EMBL/GenBank/DDBJ whole genome shotgun (WGS) entry which is preliminary data.</text>
</comment>
<evidence type="ECO:0000256" key="2">
    <source>
        <dbReference type="SAM" id="MobiDB-lite"/>
    </source>
</evidence>
<sequence length="561" mass="62801">MAELRGAALSILGVEIGGNPLVGLNLDALNTLFVAMMARISEFQAKVTRLEAELESKTSKAETSALREKMRNLPTTEDIENLTRAVDAKAAKGELDVVFEVIQELKARSNKLEIQLRSKSNRQEMEMIHSQISYLQESLVAQEQEISNVAKSKSSLPNASGADTLSTTPEEGQMDPQLDYADGELETMVNKILADHPVMSRIEYTISDTHTLFDAQQKEIRKLRDSINRVTKEDTSTLQKDKSAEAHQDTRKTQETLQQFKQYKETEGSTTDSLPVSIQREQRDPISAREALSKQAEKARLAASDLYVREDKGAMSTRLPRDESLHAILDAQQKEIKRLQENMISKYIDSPEITTESVDITIEMVQKMVEKSVFDAMQNLPTDHDHIVVHTAPTPISAVLVPTTSPRSDMTTTVVESARLQGLNEDVRLEIDRLTRKVFSLAEEINEVKQATKGVTVPVATGGSSSPRAKEFASQKSLKDLKVNLEKVRTEIQSMVETQGKELRAGLISMKEMNQFLEEKADEKRVNTLQDAWDVMKEDITAMKAQIIQKADKIEVESPYL</sequence>
<feature type="region of interest" description="Disordered" evidence="2">
    <location>
        <begin position="230"/>
        <end position="254"/>
    </location>
</feature>
<organism evidence="3 4">
    <name type="scientific">Planoprotostelium fungivorum</name>
    <dbReference type="NCBI Taxonomy" id="1890364"/>
    <lineage>
        <taxon>Eukaryota</taxon>
        <taxon>Amoebozoa</taxon>
        <taxon>Evosea</taxon>
        <taxon>Variosea</taxon>
        <taxon>Cavosteliida</taxon>
        <taxon>Cavosteliaceae</taxon>
        <taxon>Planoprotostelium</taxon>
    </lineage>
</organism>
<proteinExistence type="predicted"/>
<dbReference type="InParanoid" id="A0A2P6MW07"/>
<dbReference type="Proteomes" id="UP000241769">
    <property type="component" value="Unassembled WGS sequence"/>
</dbReference>
<protein>
    <submittedName>
        <fullName evidence="3">Putative Nucleotide-binding head-stalk protein</fullName>
    </submittedName>
</protein>
<evidence type="ECO:0000313" key="4">
    <source>
        <dbReference type="Proteomes" id="UP000241769"/>
    </source>
</evidence>
<keyword evidence="4" id="KW-1185">Reference proteome</keyword>